<sequence length="138" mass="14976">MFNPFFNPYRVRRIDQGGIPTLDTIFSNVDTTNNTVTYGICPFQWRQLPCRGLILLNINHTATGATEGSLVSVATSVSSSQVSSNPTSVNTNSGKALLNGSGDQMPTEEISTGNKYLIYYDKRTGVFQTINHIVAPAA</sequence>
<gene>
    <name evidence="2" type="primary">gp_72667</name>
</gene>
<dbReference type="Proteomes" id="UP000827462">
    <property type="component" value="Segment"/>
</dbReference>
<feature type="region of interest" description="Disordered" evidence="1">
    <location>
        <begin position="81"/>
        <end position="106"/>
    </location>
</feature>
<keyword evidence="3" id="KW-1185">Reference proteome</keyword>
<accession>A0AAE7V3A4</accession>
<protein>
    <submittedName>
        <fullName evidence="2">Uncharacterized protein</fullName>
    </submittedName>
</protein>
<evidence type="ECO:0000313" key="3">
    <source>
        <dbReference type="Proteomes" id="UP000827462"/>
    </source>
</evidence>
<feature type="compositionally biased region" description="Low complexity" evidence="1">
    <location>
        <begin position="81"/>
        <end position="93"/>
    </location>
</feature>
<dbReference type="EMBL" id="MZ130492">
    <property type="protein sequence ID" value="QWM90639.2"/>
    <property type="molecule type" value="Genomic_DNA"/>
</dbReference>
<reference evidence="2 3" key="1">
    <citation type="submission" date="2021-04" db="EMBL/GenBank/DDBJ databases">
        <authorList>
            <person name="Shkoporov A.N."/>
            <person name="Stockdale S.R."/>
            <person name="Guerin E."/>
            <person name="Ross R.P."/>
            <person name="Hill C."/>
        </authorList>
    </citation>
    <scope>NUCLEOTIDE SEQUENCE [LARGE SCALE GENOMIC DNA]</scope>
    <source>
        <strain evidence="3">cr12_1</strain>
    </source>
</reference>
<organism evidence="2 3">
    <name type="scientific">uncultured phage cr12_1</name>
    <dbReference type="NCBI Taxonomy" id="2986409"/>
    <lineage>
        <taxon>Viruses</taxon>
        <taxon>Duplodnaviria</taxon>
        <taxon>Heunggongvirae</taxon>
        <taxon>Uroviricota</taxon>
        <taxon>Caudoviricetes</taxon>
        <taxon>Crassvirales</taxon>
        <taxon>Suoliviridae</taxon>
        <taxon>Bearivirinae</taxon>
        <taxon>Afonbuvirus</taxon>
        <taxon>Afonbuvirus intestinihominis</taxon>
    </lineage>
</organism>
<name>A0AAE7V3A4_9CAUD</name>
<evidence type="ECO:0000313" key="2">
    <source>
        <dbReference type="EMBL" id="QWM90639.2"/>
    </source>
</evidence>
<proteinExistence type="predicted"/>
<evidence type="ECO:0000256" key="1">
    <source>
        <dbReference type="SAM" id="MobiDB-lite"/>
    </source>
</evidence>